<evidence type="ECO:0000313" key="2">
    <source>
        <dbReference type="EMBL" id="KIY47746.1"/>
    </source>
</evidence>
<dbReference type="Proteomes" id="UP000054144">
    <property type="component" value="Unassembled WGS sequence"/>
</dbReference>
<dbReference type="AlphaFoldDB" id="A0A0D7ACT0"/>
<feature type="region of interest" description="Disordered" evidence="1">
    <location>
        <begin position="53"/>
        <end position="80"/>
    </location>
</feature>
<sequence length="124" mass="13800">LPPLLIFGAYFVRKWYLARKLQVHGIGKGAPGFQTSVRRVRITPEIAARIQRGEEVSPEEIAAASAQAEKEAASGQAPLSPSLFRDIIEVDHRSPAAEKPPLRDNEWLPDNIVKPKKRAKAKRK</sequence>
<organism evidence="2 3">
    <name type="scientific">Fistulina hepatica ATCC 64428</name>
    <dbReference type="NCBI Taxonomy" id="1128425"/>
    <lineage>
        <taxon>Eukaryota</taxon>
        <taxon>Fungi</taxon>
        <taxon>Dikarya</taxon>
        <taxon>Basidiomycota</taxon>
        <taxon>Agaricomycotina</taxon>
        <taxon>Agaricomycetes</taxon>
        <taxon>Agaricomycetidae</taxon>
        <taxon>Agaricales</taxon>
        <taxon>Fistulinaceae</taxon>
        <taxon>Fistulina</taxon>
    </lineage>
</organism>
<feature type="compositionally biased region" description="Basic residues" evidence="1">
    <location>
        <begin position="114"/>
        <end position="124"/>
    </location>
</feature>
<proteinExistence type="predicted"/>
<evidence type="ECO:0000313" key="3">
    <source>
        <dbReference type="Proteomes" id="UP000054144"/>
    </source>
</evidence>
<accession>A0A0D7ACT0</accession>
<dbReference type="OrthoDB" id="3260758at2759"/>
<feature type="non-terminal residue" evidence="2">
    <location>
        <position position="1"/>
    </location>
</feature>
<dbReference type="EMBL" id="KN881929">
    <property type="protein sequence ID" value="KIY47746.1"/>
    <property type="molecule type" value="Genomic_DNA"/>
</dbReference>
<evidence type="ECO:0000256" key="1">
    <source>
        <dbReference type="SAM" id="MobiDB-lite"/>
    </source>
</evidence>
<reference evidence="2 3" key="1">
    <citation type="journal article" date="2015" name="Fungal Genet. Biol.">
        <title>Evolution of novel wood decay mechanisms in Agaricales revealed by the genome sequences of Fistulina hepatica and Cylindrobasidium torrendii.</title>
        <authorList>
            <person name="Floudas D."/>
            <person name="Held B.W."/>
            <person name="Riley R."/>
            <person name="Nagy L.G."/>
            <person name="Koehler G."/>
            <person name="Ransdell A.S."/>
            <person name="Younus H."/>
            <person name="Chow J."/>
            <person name="Chiniquy J."/>
            <person name="Lipzen A."/>
            <person name="Tritt A."/>
            <person name="Sun H."/>
            <person name="Haridas S."/>
            <person name="LaButti K."/>
            <person name="Ohm R.A."/>
            <person name="Kues U."/>
            <person name="Blanchette R.A."/>
            <person name="Grigoriev I.V."/>
            <person name="Minto R.E."/>
            <person name="Hibbett D.S."/>
        </authorList>
    </citation>
    <scope>NUCLEOTIDE SEQUENCE [LARGE SCALE GENOMIC DNA]</scope>
    <source>
        <strain evidence="2 3">ATCC 64428</strain>
    </source>
</reference>
<name>A0A0D7ACT0_9AGAR</name>
<feature type="compositionally biased region" description="Low complexity" evidence="1">
    <location>
        <begin position="59"/>
        <end position="77"/>
    </location>
</feature>
<gene>
    <name evidence="2" type="ORF">FISHEDRAFT_44844</name>
</gene>
<protein>
    <submittedName>
        <fullName evidence="2">Uncharacterized protein</fullName>
    </submittedName>
</protein>
<keyword evidence="3" id="KW-1185">Reference proteome</keyword>
<feature type="compositionally biased region" description="Basic and acidic residues" evidence="1">
    <location>
        <begin position="94"/>
        <end position="106"/>
    </location>
</feature>
<feature type="region of interest" description="Disordered" evidence="1">
    <location>
        <begin position="94"/>
        <end position="124"/>
    </location>
</feature>